<dbReference type="OrthoDB" id="9789123at2"/>
<evidence type="ECO:0000259" key="3">
    <source>
        <dbReference type="Pfam" id="PF13649"/>
    </source>
</evidence>
<dbReference type="PANTHER" id="PTHR43861:SF1">
    <property type="entry name" value="TRANS-ACONITATE 2-METHYLTRANSFERASE"/>
    <property type="match status" value="1"/>
</dbReference>
<keyword evidence="5" id="KW-1185">Reference proteome</keyword>
<dbReference type="CDD" id="cd02440">
    <property type="entry name" value="AdoMet_MTases"/>
    <property type="match status" value="1"/>
</dbReference>
<evidence type="ECO:0000313" key="5">
    <source>
        <dbReference type="Proteomes" id="UP000310314"/>
    </source>
</evidence>
<name>A0A5S3PR79_9FLAO</name>
<keyword evidence="1 4" id="KW-0489">Methyltransferase</keyword>
<evidence type="ECO:0000313" key="4">
    <source>
        <dbReference type="EMBL" id="TMM57129.1"/>
    </source>
</evidence>
<feature type="domain" description="Methyltransferase" evidence="3">
    <location>
        <begin position="39"/>
        <end position="126"/>
    </location>
</feature>
<dbReference type="Gene3D" id="3.40.50.150">
    <property type="entry name" value="Vaccinia Virus protein VP39"/>
    <property type="match status" value="1"/>
</dbReference>
<dbReference type="GO" id="GO:0032259">
    <property type="term" value="P:methylation"/>
    <property type="evidence" value="ECO:0007669"/>
    <property type="project" value="UniProtKB-KW"/>
</dbReference>
<comment type="caution">
    <text evidence="4">The sequence shown here is derived from an EMBL/GenBank/DDBJ whole genome shotgun (WGS) entry which is preliminary data.</text>
</comment>
<evidence type="ECO:0000256" key="1">
    <source>
        <dbReference type="ARBA" id="ARBA00022603"/>
    </source>
</evidence>
<dbReference type="InterPro" id="IPR029063">
    <property type="entry name" value="SAM-dependent_MTases_sf"/>
</dbReference>
<gene>
    <name evidence="4" type="ORF">FEE95_11600</name>
</gene>
<reference evidence="4 5" key="1">
    <citation type="submission" date="2019-05" db="EMBL/GenBank/DDBJ databases">
        <authorList>
            <person name="Zhang J.-Y."/>
            <person name="Feg X."/>
            <person name="Du Z.-J."/>
        </authorList>
    </citation>
    <scope>NUCLEOTIDE SEQUENCE [LARGE SCALE GENOMIC DNA]</scope>
    <source>
        <strain evidence="4 5">RZ26</strain>
    </source>
</reference>
<evidence type="ECO:0000256" key="2">
    <source>
        <dbReference type="ARBA" id="ARBA00022679"/>
    </source>
</evidence>
<protein>
    <submittedName>
        <fullName evidence="4">Methyltransferase domain-containing protein</fullName>
    </submittedName>
</protein>
<keyword evidence="2 4" id="KW-0808">Transferase</keyword>
<sequence>MRQLANKWDAELYNDKHAFVYKYGASLIDLLDAKPYERILDLGCGSGELTHLIREKSTEVIGFDKSPEMIEKARMQFPLIDFQVADASDFQFDEPFDAIFSNAALHWVTEYEGAIHSMHRNLKKGGRIVVEFGGKGNVKAITGQLQKSLLARGYENQAGLKLWYFPSVGEYGLELEKVGFTVTEAQWYDRPTELADEETGIKDWLSMFCKPFFEGVDGSDIADIMIEIEEKLKPTLFRNGKWYADYKRIRIVAYR</sequence>
<dbReference type="InterPro" id="IPR041698">
    <property type="entry name" value="Methyltransf_25"/>
</dbReference>
<proteinExistence type="predicted"/>
<dbReference type="SUPFAM" id="SSF53335">
    <property type="entry name" value="S-adenosyl-L-methionine-dependent methyltransferases"/>
    <property type="match status" value="1"/>
</dbReference>
<dbReference type="AlphaFoldDB" id="A0A5S3PR79"/>
<dbReference type="Pfam" id="PF13649">
    <property type="entry name" value="Methyltransf_25"/>
    <property type="match status" value="1"/>
</dbReference>
<dbReference type="EMBL" id="VATY01000002">
    <property type="protein sequence ID" value="TMM57129.1"/>
    <property type="molecule type" value="Genomic_DNA"/>
</dbReference>
<dbReference type="RefSeq" id="WP_138658111.1">
    <property type="nucleotide sequence ID" value="NZ_VATY01000002.1"/>
</dbReference>
<dbReference type="Proteomes" id="UP000310314">
    <property type="component" value="Unassembled WGS sequence"/>
</dbReference>
<dbReference type="GO" id="GO:0008168">
    <property type="term" value="F:methyltransferase activity"/>
    <property type="evidence" value="ECO:0007669"/>
    <property type="project" value="UniProtKB-KW"/>
</dbReference>
<dbReference type="PANTHER" id="PTHR43861">
    <property type="entry name" value="TRANS-ACONITATE 2-METHYLTRANSFERASE-RELATED"/>
    <property type="match status" value="1"/>
</dbReference>
<organism evidence="4 5">
    <name type="scientific">Maribacter algarum</name>
    <name type="common">ex Zhang et al. 2020</name>
    <dbReference type="NCBI Taxonomy" id="2578118"/>
    <lineage>
        <taxon>Bacteria</taxon>
        <taxon>Pseudomonadati</taxon>
        <taxon>Bacteroidota</taxon>
        <taxon>Flavobacteriia</taxon>
        <taxon>Flavobacteriales</taxon>
        <taxon>Flavobacteriaceae</taxon>
        <taxon>Maribacter</taxon>
    </lineage>
</organism>
<accession>A0A5S3PR79</accession>